<sequence length="237" mass="25810">MTAGGIKQAQRAFIQASWYLVQIAIIAASVIAAVLMWDRIPERLAVHYDIKFHPDRYSEKSGSSVFILNGIQLFLLALLMGAERVVTVGAVALGKRMPEERQGAYRHANGLFIYALSLLLVAFFSYVQATMLYGWPTVGAMVATIVLIVLIIAGVAALIVHVRRLGIGAGDLGEGEREGKWIAGGGIYYNPQDSALFVPKRYGIGLTMNFGRPLSWVILLGILAVPVLIIGIVEWVK</sequence>
<organism evidence="4 5">
    <name type="scientific">Paenibacillus albus</name>
    <dbReference type="NCBI Taxonomy" id="2495582"/>
    <lineage>
        <taxon>Bacteria</taxon>
        <taxon>Bacillati</taxon>
        <taxon>Bacillota</taxon>
        <taxon>Bacilli</taxon>
        <taxon>Bacillales</taxon>
        <taxon>Paenibacillaceae</taxon>
        <taxon>Paenibacillus</taxon>
    </lineage>
</organism>
<keyword evidence="5" id="KW-1185">Reference proteome</keyword>
<dbReference type="PANTHER" id="PTHR37810:SF5">
    <property type="entry name" value="IMMUNITY PROTEIN SDPI"/>
    <property type="match status" value="1"/>
</dbReference>
<feature type="transmembrane region" description="Helical" evidence="1">
    <location>
        <begin position="214"/>
        <end position="236"/>
    </location>
</feature>
<dbReference type="PANTHER" id="PTHR37810">
    <property type="entry name" value="IMMUNITY PROTEIN SDPI"/>
    <property type="match status" value="1"/>
</dbReference>
<reference evidence="5" key="1">
    <citation type="submission" date="2018-12" db="EMBL/GenBank/DDBJ databases">
        <title>Genome sequence of Peanibacillus sp.</title>
        <authorList>
            <person name="Subramani G."/>
            <person name="Srinivasan S."/>
            <person name="Kim M.K."/>
        </authorList>
    </citation>
    <scope>NUCLEOTIDE SEQUENCE [LARGE SCALE GENOMIC DNA]</scope>
    <source>
        <strain evidence="5">18JY67-1</strain>
    </source>
</reference>
<dbReference type="EMBL" id="CP034437">
    <property type="protein sequence ID" value="AZN39496.1"/>
    <property type="molecule type" value="Genomic_DNA"/>
</dbReference>
<accession>A0A3Q8X399</accession>
<dbReference type="RefSeq" id="WP_126014125.1">
    <property type="nucleotide sequence ID" value="NZ_CP034437.1"/>
</dbReference>
<dbReference type="KEGG" id="palb:EJC50_07335"/>
<gene>
    <name evidence="4" type="ORF">EJC50_07335</name>
</gene>
<evidence type="ECO:0000313" key="4">
    <source>
        <dbReference type="EMBL" id="AZN39496.1"/>
    </source>
</evidence>
<dbReference type="OrthoDB" id="157646at2"/>
<evidence type="ECO:0000259" key="2">
    <source>
        <dbReference type="Pfam" id="PF07853"/>
    </source>
</evidence>
<feature type="domain" description="DUF5808" evidence="3">
    <location>
        <begin position="191"/>
        <end position="216"/>
    </location>
</feature>
<evidence type="ECO:0000313" key="5">
    <source>
        <dbReference type="Proteomes" id="UP000272528"/>
    </source>
</evidence>
<feature type="transmembrane region" description="Helical" evidence="1">
    <location>
        <begin position="111"/>
        <end position="133"/>
    </location>
</feature>
<evidence type="ECO:0000259" key="3">
    <source>
        <dbReference type="Pfam" id="PF19124"/>
    </source>
</evidence>
<keyword evidence="1" id="KW-0812">Transmembrane</keyword>
<dbReference type="Pfam" id="PF19124">
    <property type="entry name" value="DUF5808"/>
    <property type="match status" value="1"/>
</dbReference>
<name>A0A3Q8X399_9BACL</name>
<feature type="transmembrane region" description="Helical" evidence="1">
    <location>
        <begin position="12"/>
        <end position="37"/>
    </location>
</feature>
<protein>
    <submittedName>
        <fullName evidence="4">DUF1648 domain-containing protein</fullName>
    </submittedName>
</protein>
<dbReference type="AlphaFoldDB" id="A0A3Q8X399"/>
<feature type="transmembrane region" description="Helical" evidence="1">
    <location>
        <begin position="139"/>
        <end position="160"/>
    </location>
</feature>
<keyword evidence="1" id="KW-1133">Transmembrane helix</keyword>
<dbReference type="InterPro" id="IPR012867">
    <property type="entry name" value="DUF1648"/>
</dbReference>
<keyword evidence="1" id="KW-0472">Membrane</keyword>
<feature type="transmembrane region" description="Helical" evidence="1">
    <location>
        <begin position="66"/>
        <end position="91"/>
    </location>
</feature>
<feature type="domain" description="DUF1648" evidence="2">
    <location>
        <begin position="25"/>
        <end position="72"/>
    </location>
</feature>
<dbReference type="Proteomes" id="UP000272528">
    <property type="component" value="Chromosome"/>
</dbReference>
<dbReference type="Pfam" id="PF07853">
    <property type="entry name" value="DUF1648"/>
    <property type="match status" value="1"/>
</dbReference>
<evidence type="ECO:0000256" key="1">
    <source>
        <dbReference type="SAM" id="Phobius"/>
    </source>
</evidence>
<dbReference type="GO" id="GO:0009636">
    <property type="term" value="P:response to toxic substance"/>
    <property type="evidence" value="ECO:0007669"/>
    <property type="project" value="TreeGrafter"/>
</dbReference>
<dbReference type="InterPro" id="IPR043831">
    <property type="entry name" value="DUF5808"/>
</dbReference>
<proteinExistence type="predicted"/>